<reference evidence="3 5" key="1">
    <citation type="submission" date="2019-07" db="EMBL/GenBank/DDBJ databases">
        <title>Genomes of sea-ice associated Colwellia species.</title>
        <authorList>
            <person name="Bowman J.P."/>
        </authorList>
    </citation>
    <scope>NUCLEOTIDE SEQUENCE [LARGE SCALE GENOMIC DNA]</scope>
    <source>
        <strain evidence="2 4">ACAM 607</strain>
        <strain evidence="3 5">IC036</strain>
    </source>
</reference>
<dbReference type="InterPro" id="IPR010791">
    <property type="entry name" value="AttH_dom"/>
</dbReference>
<dbReference type="EMBL" id="VOLR01000031">
    <property type="protein sequence ID" value="TWX54948.1"/>
    <property type="molecule type" value="Genomic_DNA"/>
</dbReference>
<dbReference type="PANTHER" id="PTHR38591:SF1">
    <property type="entry name" value="BLL1000 PROTEIN"/>
    <property type="match status" value="1"/>
</dbReference>
<dbReference type="OrthoDB" id="9770826at2"/>
<sequence>MKRQVLARVLLTPFVFVRFTLVLLIFVLSACQPAEQKTTSSNLQVAIGKPVIQGTPLIFPADHGIHAEQGIEWWYVTANLQSDTGETFGVQWTLFRTLMPGNLKSPWWDDNLYFAHFAMQHQQYHVAFERFSRARQAKVISSPFDASIDDWQLSSINNEFLPLNLTAAHQNYEIALTLSDSPIALHGDKGYSQKTQSGHASYYFSYPFLKVKGRLTFAGNTYNVTGDAWYDREWSASLLDKNQLGWDWFSIVDAQSATQSEKQGLMLFCIRGNDHNYEYCSGTQIAANGQTTAIFKEDIKLSVIETVTLNNHDYPSKWQVELTNRPTIIIESITKDSRNQLTIPYWEGRVKATGGFNGIGYAEITGY</sequence>
<accession>A0A5C6Q4X7</accession>
<evidence type="ECO:0000313" key="4">
    <source>
        <dbReference type="Proteomes" id="UP000321525"/>
    </source>
</evidence>
<dbReference type="Gene3D" id="2.40.370.10">
    <property type="entry name" value="AttH-like domain"/>
    <property type="match status" value="2"/>
</dbReference>
<dbReference type="AlphaFoldDB" id="A0A5C6Q4X7"/>
<dbReference type="Pfam" id="PF17186">
    <property type="entry name" value="Lipocalin_9"/>
    <property type="match status" value="1"/>
</dbReference>
<comment type="caution">
    <text evidence="3">The sequence shown here is derived from an EMBL/GenBank/DDBJ whole genome shotgun (WGS) entry which is preliminary data.</text>
</comment>
<proteinExistence type="predicted"/>
<feature type="domain" description="AttH" evidence="1">
    <location>
        <begin position="71"/>
        <end position="235"/>
    </location>
</feature>
<dbReference type="SUPFAM" id="SSF159245">
    <property type="entry name" value="AttH-like"/>
    <property type="match status" value="1"/>
</dbReference>
<dbReference type="PROSITE" id="PS51257">
    <property type="entry name" value="PROKAR_LIPOPROTEIN"/>
    <property type="match status" value="1"/>
</dbReference>
<gene>
    <name evidence="2" type="ORF">ESZ26_16930</name>
    <name evidence="3" type="ORF">ESZ27_15545</name>
</gene>
<protein>
    <submittedName>
        <fullName evidence="3">ABC transporter</fullName>
    </submittedName>
</protein>
<dbReference type="EMBL" id="VOLQ01000037">
    <property type="protein sequence ID" value="TWX63898.1"/>
    <property type="molecule type" value="Genomic_DNA"/>
</dbReference>
<dbReference type="Proteomes" id="UP000321917">
    <property type="component" value="Unassembled WGS sequence"/>
</dbReference>
<evidence type="ECO:0000313" key="3">
    <source>
        <dbReference type="EMBL" id="TWX63898.1"/>
    </source>
</evidence>
<dbReference type="InterPro" id="IPR023374">
    <property type="entry name" value="AttH-like_dom_sf"/>
</dbReference>
<evidence type="ECO:0000259" key="1">
    <source>
        <dbReference type="Pfam" id="PF07143"/>
    </source>
</evidence>
<evidence type="ECO:0000313" key="5">
    <source>
        <dbReference type="Proteomes" id="UP000321917"/>
    </source>
</evidence>
<organism evidence="3 5">
    <name type="scientific">Colwellia hornerae</name>
    <dbReference type="NCBI Taxonomy" id="89402"/>
    <lineage>
        <taxon>Bacteria</taxon>
        <taxon>Pseudomonadati</taxon>
        <taxon>Pseudomonadota</taxon>
        <taxon>Gammaproteobacteria</taxon>
        <taxon>Alteromonadales</taxon>
        <taxon>Colwelliaceae</taxon>
        <taxon>Colwellia</taxon>
    </lineage>
</organism>
<name>A0A5C6Q4X7_9GAMM</name>
<evidence type="ECO:0000313" key="2">
    <source>
        <dbReference type="EMBL" id="TWX54948.1"/>
    </source>
</evidence>
<dbReference type="Proteomes" id="UP000321525">
    <property type="component" value="Unassembled WGS sequence"/>
</dbReference>
<keyword evidence="4" id="KW-1185">Reference proteome</keyword>
<dbReference type="RefSeq" id="WP_146800633.1">
    <property type="nucleotide sequence ID" value="NZ_VOLP01000029.1"/>
</dbReference>
<dbReference type="Pfam" id="PF07143">
    <property type="entry name" value="CrtC"/>
    <property type="match status" value="1"/>
</dbReference>
<dbReference type="PANTHER" id="PTHR38591">
    <property type="entry name" value="HYDROLASE"/>
    <property type="match status" value="1"/>
</dbReference>